<dbReference type="PANTHER" id="PTHR13696:SF52">
    <property type="entry name" value="PARA FAMILY PROTEIN CT_582"/>
    <property type="match status" value="1"/>
</dbReference>
<reference evidence="3" key="1">
    <citation type="journal article" date="2013" name="Genome Announc.">
        <title>Draft Genome Sequence of Loktanella cinnabarina LL-001T, Isolated from Deep-Sea Floor Sediment.</title>
        <authorList>
            <person name="Nishi S."/>
            <person name="Tsubouchi T."/>
            <person name="Takaki Y."/>
            <person name="Koyanagi R."/>
            <person name="Satoh N."/>
            <person name="Maruyama T."/>
            <person name="Hatada Y."/>
        </authorList>
    </citation>
    <scope>NUCLEOTIDE SEQUENCE [LARGE SCALE GENOMIC DNA]</scope>
    <source>
        <strain evidence="3">LL-001</strain>
    </source>
</reference>
<dbReference type="STRING" id="1337093.MBELCI_2987"/>
<dbReference type="Proteomes" id="UP000016566">
    <property type="component" value="Unassembled WGS sequence"/>
</dbReference>
<accession>U2Z698</accession>
<dbReference type="PANTHER" id="PTHR13696">
    <property type="entry name" value="P-LOOP CONTAINING NUCLEOSIDE TRIPHOSPHATE HYDROLASE"/>
    <property type="match status" value="1"/>
</dbReference>
<evidence type="ECO:0000256" key="1">
    <source>
        <dbReference type="SAM" id="MobiDB-lite"/>
    </source>
</evidence>
<name>U2Z698_9RHOB</name>
<dbReference type="InterPro" id="IPR027417">
    <property type="entry name" value="P-loop_NTPase"/>
</dbReference>
<dbReference type="InterPro" id="IPR002586">
    <property type="entry name" value="CobQ/CobB/MinD/ParA_Nub-bd_dom"/>
</dbReference>
<dbReference type="Gene3D" id="3.40.50.300">
    <property type="entry name" value="P-loop containing nucleotide triphosphate hydrolases"/>
    <property type="match status" value="1"/>
</dbReference>
<dbReference type="EMBL" id="BATB01000053">
    <property type="protein sequence ID" value="GAD56935.1"/>
    <property type="molecule type" value="Genomic_DNA"/>
</dbReference>
<evidence type="ECO:0000259" key="2">
    <source>
        <dbReference type="Pfam" id="PF01656"/>
    </source>
</evidence>
<dbReference type="CDD" id="cd02042">
    <property type="entry name" value="ParAB_family"/>
    <property type="match status" value="1"/>
</dbReference>
<comment type="caution">
    <text evidence="3">The sequence shown here is derived from an EMBL/GenBank/DDBJ whole genome shotgun (WGS) entry which is preliminary data.</text>
</comment>
<feature type="compositionally biased region" description="Basic and acidic residues" evidence="1">
    <location>
        <begin position="28"/>
        <end position="52"/>
    </location>
</feature>
<dbReference type="AlphaFoldDB" id="U2Z698"/>
<organism evidence="3 4">
    <name type="scientific">Limimaricola cinnabarinus LL-001</name>
    <dbReference type="NCBI Taxonomy" id="1337093"/>
    <lineage>
        <taxon>Bacteria</taxon>
        <taxon>Pseudomonadati</taxon>
        <taxon>Pseudomonadota</taxon>
        <taxon>Alphaproteobacteria</taxon>
        <taxon>Rhodobacterales</taxon>
        <taxon>Paracoccaceae</taxon>
        <taxon>Limimaricola</taxon>
    </lineage>
</organism>
<protein>
    <submittedName>
        <fullName evidence="3">Plasmid replication protein RepA</fullName>
    </submittedName>
</protein>
<keyword evidence="4" id="KW-1185">Reference proteome</keyword>
<evidence type="ECO:0000313" key="3">
    <source>
        <dbReference type="EMBL" id="GAD56935.1"/>
    </source>
</evidence>
<dbReference type="Pfam" id="PF01656">
    <property type="entry name" value="CbiA"/>
    <property type="match status" value="1"/>
</dbReference>
<dbReference type="InterPro" id="IPR050678">
    <property type="entry name" value="DNA_Partitioning_ATPase"/>
</dbReference>
<gene>
    <name evidence="3" type="ORF">MBELCI_2987</name>
</gene>
<proteinExistence type="predicted"/>
<dbReference type="eggNOG" id="COG1192">
    <property type="taxonomic scope" value="Bacteria"/>
</dbReference>
<feature type="compositionally biased region" description="Polar residues" evidence="1">
    <location>
        <begin position="1"/>
        <end position="12"/>
    </location>
</feature>
<evidence type="ECO:0000313" key="4">
    <source>
        <dbReference type="Proteomes" id="UP000016566"/>
    </source>
</evidence>
<dbReference type="SUPFAM" id="SSF52540">
    <property type="entry name" value="P-loop containing nucleoside triphosphate hydrolases"/>
    <property type="match status" value="1"/>
</dbReference>
<sequence>MTVSLPSKTNQDGHGADYTDRYNPAWEPESRERGDCKVQADKQTTDYTDRYNDASKPQMIDFIRRLAHGMRDIAGQVRQDDTMKKRVEKTFSTREVGELLGLGNAYTIRVLNQATSDDDSFPVGRKTVGQSGHTAHYSISEIMMMRAYLQSRTHRKHEYLHWRKPGDPLPVVSFSAQKGGTGKSLSAAHFAQYVAMNYGLRVGILDCDPQATVSLYFADKQTKLFERNRNTVASFMGLDLDQFNAHQIVEKSAEDLNGMWQTTQWPGTRLIPGGANIQDADLALLMLSQKSGGTAPVHAALKDAIARWDAAYGPKTLGSELRKPDGSFDVEKYQEALHETVDVIVIDQQPSFTLVQLNGLVAATNLIVPQTMKGFDLKTLSTYADNVQVYLSEMAIKDRVIGGGNHIVLPTIIQEANEKDVDQIVDIHRRHPGLVSQVWYSRSDAVANAAEEYKSIYEYDPPRSRRPSAKAFIQNANAVNDALAKLVWGGALPSRGHAEKFIAERWV</sequence>
<feature type="domain" description="CobQ/CobB/MinD/ParA nucleotide binding" evidence="2">
    <location>
        <begin position="174"/>
        <end position="309"/>
    </location>
</feature>
<feature type="region of interest" description="Disordered" evidence="1">
    <location>
        <begin position="1"/>
        <end position="52"/>
    </location>
</feature>